<dbReference type="Proteomes" id="UP000639274">
    <property type="component" value="Chromosome"/>
</dbReference>
<dbReference type="EMBL" id="CP071518">
    <property type="protein sequence ID" value="QSX78740.1"/>
    <property type="molecule type" value="Genomic_DNA"/>
</dbReference>
<organism evidence="2 3">
    <name type="scientific">Agrilutibacter solisilvae</name>
    <dbReference type="NCBI Taxonomy" id="2763317"/>
    <lineage>
        <taxon>Bacteria</taxon>
        <taxon>Pseudomonadati</taxon>
        <taxon>Pseudomonadota</taxon>
        <taxon>Gammaproteobacteria</taxon>
        <taxon>Lysobacterales</taxon>
        <taxon>Lysobacteraceae</taxon>
        <taxon>Agrilutibacter</taxon>
    </lineage>
</organism>
<dbReference type="InterPro" id="IPR024775">
    <property type="entry name" value="DinB-like"/>
</dbReference>
<dbReference type="SUPFAM" id="SSF109854">
    <property type="entry name" value="DinB/YfiT-like putative metalloenzymes"/>
    <property type="match status" value="1"/>
</dbReference>
<gene>
    <name evidence="2" type="ORF">I8J32_002025</name>
</gene>
<feature type="domain" description="DinB-like" evidence="1">
    <location>
        <begin position="15"/>
        <end position="158"/>
    </location>
</feature>
<dbReference type="RefSeq" id="WP_200615511.1">
    <property type="nucleotide sequence ID" value="NZ_CP071518.1"/>
</dbReference>
<accession>A0A974Y1A6</accession>
<dbReference type="AlphaFoldDB" id="A0A974Y1A6"/>
<proteinExistence type="predicted"/>
<protein>
    <submittedName>
        <fullName evidence="2">DinB family protein</fullName>
    </submittedName>
</protein>
<dbReference type="Gene3D" id="1.20.120.450">
    <property type="entry name" value="dinb family like domain"/>
    <property type="match status" value="1"/>
</dbReference>
<name>A0A974Y1A6_9GAMM</name>
<reference evidence="2 3" key="1">
    <citation type="submission" date="2021-03" db="EMBL/GenBank/DDBJ databases">
        <title>Lysobacter sp. nov. isolated from soil of gangwondo yeongwol, south Korea.</title>
        <authorList>
            <person name="Kim K.R."/>
            <person name="Kim K.H."/>
            <person name="Jeon C.O."/>
        </authorList>
    </citation>
    <scope>NUCLEOTIDE SEQUENCE [LARGE SCALE GENOMIC DNA]</scope>
    <source>
        <strain evidence="2 3">R19</strain>
    </source>
</reference>
<dbReference type="InterPro" id="IPR034660">
    <property type="entry name" value="DinB/YfiT-like"/>
</dbReference>
<dbReference type="Pfam" id="PF12867">
    <property type="entry name" value="DinB_2"/>
    <property type="match status" value="1"/>
</dbReference>
<dbReference type="KEGG" id="lsf:I8J32_002025"/>
<evidence type="ECO:0000313" key="2">
    <source>
        <dbReference type="EMBL" id="QSX78740.1"/>
    </source>
</evidence>
<evidence type="ECO:0000259" key="1">
    <source>
        <dbReference type="Pfam" id="PF12867"/>
    </source>
</evidence>
<sequence>MSNVASLDPTLQALAAFPQVLRDHYAAIPAGFAQWAPTAWEGIPSERFTPIEQLLHVRDIERIGYHVRLGRTRDEDGPLLADIDSYELAAQRGYATAVGDDAAQALADFAAARAQTVAMLAALTPAQLTRPATFEGLGAVTLRGLVHLLCSHDQQHLAGLQWLLSRIDAQRLAA</sequence>
<keyword evidence="3" id="KW-1185">Reference proteome</keyword>
<evidence type="ECO:0000313" key="3">
    <source>
        <dbReference type="Proteomes" id="UP000639274"/>
    </source>
</evidence>